<feature type="region of interest" description="Disordered" evidence="2">
    <location>
        <begin position="328"/>
        <end position="354"/>
    </location>
</feature>
<dbReference type="Proteomes" id="UP000503540">
    <property type="component" value="Chromosome"/>
</dbReference>
<dbReference type="GO" id="GO:0003700">
    <property type="term" value="F:DNA-binding transcription factor activity"/>
    <property type="evidence" value="ECO:0007669"/>
    <property type="project" value="InterPro"/>
</dbReference>
<sequence>MCRNGVVRRCQYAKSSTGVEVQHVVTDSTQASALVSIGELARATGFAVRTIRFYCDEGILESRRSAGGHRMFDAESAIERLLLVRRLRTLGLGLGSITDVLHGNRSIADAVSAESARLDIEFRSLGWRRAALRAVEAAAPAQRAERLALLAAAQDGDAAHECLVRFWRRVLAPIPRREIDIYVYWNVPEPPADPSVDEVVAYAELAALAANPDMKRTVRQQLWRNEPELIRDRLGLYSAVSEVMTDVVAHVTEGVPPHGGSELDRFVDAHASARGDRDSPHFRERLLRNATDTDHRIHCYWKLTARFLGARVTVGQAHNWVYDALTNSSASTDQPHRTEAQGSTTYTYERSGRT</sequence>
<protein>
    <submittedName>
        <fullName evidence="4">MerR family transcriptional regulator</fullName>
    </submittedName>
</protein>
<evidence type="ECO:0000256" key="1">
    <source>
        <dbReference type="ARBA" id="ARBA00023125"/>
    </source>
</evidence>
<dbReference type="AlphaFoldDB" id="A0A6G9YR11"/>
<evidence type="ECO:0000313" key="4">
    <source>
        <dbReference type="EMBL" id="QIS15456.1"/>
    </source>
</evidence>
<dbReference type="PANTHER" id="PTHR30204">
    <property type="entry name" value="REDOX-CYCLING DRUG-SENSING TRANSCRIPTIONAL ACTIVATOR SOXR"/>
    <property type="match status" value="1"/>
</dbReference>
<dbReference type="Pfam" id="PF13411">
    <property type="entry name" value="MerR_1"/>
    <property type="match status" value="1"/>
</dbReference>
<keyword evidence="5" id="KW-1185">Reference proteome</keyword>
<dbReference type="GO" id="GO:0003677">
    <property type="term" value="F:DNA binding"/>
    <property type="evidence" value="ECO:0007669"/>
    <property type="project" value="UniProtKB-KW"/>
</dbReference>
<dbReference type="KEGG" id="nah:F5544_38150"/>
<accession>A0A6G9YR11</accession>
<keyword evidence="1" id="KW-0238">DNA-binding</keyword>
<feature type="domain" description="HTH merR-type" evidence="3">
    <location>
        <begin position="34"/>
        <end position="103"/>
    </location>
</feature>
<name>A0A6G9YR11_9NOCA</name>
<evidence type="ECO:0000256" key="2">
    <source>
        <dbReference type="SAM" id="MobiDB-lite"/>
    </source>
</evidence>
<dbReference type="CDD" id="cd00592">
    <property type="entry name" value="HTH_MerR-like"/>
    <property type="match status" value="1"/>
</dbReference>
<dbReference type="InterPro" id="IPR009061">
    <property type="entry name" value="DNA-bd_dom_put_sf"/>
</dbReference>
<dbReference type="PROSITE" id="PS50937">
    <property type="entry name" value="HTH_MERR_2"/>
    <property type="match status" value="1"/>
</dbReference>
<dbReference type="PRINTS" id="PR00040">
    <property type="entry name" value="HTHMERR"/>
</dbReference>
<reference evidence="4 5" key="1">
    <citation type="journal article" date="2019" name="ACS Chem. Biol.">
        <title>Identification and Mobilization of a Cryptic Antibiotic Biosynthesis Gene Locus from a Human-Pathogenic Nocardia Isolate.</title>
        <authorList>
            <person name="Herisse M."/>
            <person name="Ishida K."/>
            <person name="Porter J.L."/>
            <person name="Howden B."/>
            <person name="Hertweck C."/>
            <person name="Stinear T.P."/>
            <person name="Pidot S.J."/>
        </authorList>
    </citation>
    <scope>NUCLEOTIDE SEQUENCE [LARGE SCALE GENOMIC DNA]</scope>
    <source>
        <strain evidence="4 5">AUSMDU00012717</strain>
    </source>
</reference>
<dbReference type="EMBL" id="CP046172">
    <property type="protein sequence ID" value="QIS15456.1"/>
    <property type="molecule type" value="Genomic_DNA"/>
</dbReference>
<dbReference type="PANTHER" id="PTHR30204:SF93">
    <property type="entry name" value="HTH MERR-TYPE DOMAIN-CONTAINING PROTEIN"/>
    <property type="match status" value="1"/>
</dbReference>
<dbReference type="SMART" id="SM00422">
    <property type="entry name" value="HTH_MERR"/>
    <property type="match status" value="1"/>
</dbReference>
<feature type="compositionally biased region" description="Polar residues" evidence="2">
    <location>
        <begin position="340"/>
        <end position="354"/>
    </location>
</feature>
<proteinExistence type="predicted"/>
<dbReference type="InterPro" id="IPR000551">
    <property type="entry name" value="MerR-type_HTH_dom"/>
</dbReference>
<dbReference type="InterPro" id="IPR047057">
    <property type="entry name" value="MerR_fam"/>
</dbReference>
<dbReference type="SUPFAM" id="SSF46955">
    <property type="entry name" value="Putative DNA-binding domain"/>
    <property type="match status" value="1"/>
</dbReference>
<dbReference type="Gene3D" id="1.10.1660.10">
    <property type="match status" value="1"/>
</dbReference>
<gene>
    <name evidence="4" type="ORF">F5544_38150</name>
</gene>
<evidence type="ECO:0000313" key="5">
    <source>
        <dbReference type="Proteomes" id="UP000503540"/>
    </source>
</evidence>
<organism evidence="4 5">
    <name type="scientific">Nocardia arthritidis</name>
    <dbReference type="NCBI Taxonomy" id="228602"/>
    <lineage>
        <taxon>Bacteria</taxon>
        <taxon>Bacillati</taxon>
        <taxon>Actinomycetota</taxon>
        <taxon>Actinomycetes</taxon>
        <taxon>Mycobacteriales</taxon>
        <taxon>Nocardiaceae</taxon>
        <taxon>Nocardia</taxon>
    </lineage>
</organism>
<evidence type="ECO:0000259" key="3">
    <source>
        <dbReference type="PROSITE" id="PS50937"/>
    </source>
</evidence>